<dbReference type="Pfam" id="PF14518">
    <property type="entry name" value="Haem_oxygenas_2"/>
    <property type="match status" value="1"/>
</dbReference>
<dbReference type="SMART" id="SM01236">
    <property type="entry name" value="Haem_oxygenase_2"/>
    <property type="match status" value="1"/>
</dbReference>
<dbReference type="Proteomes" id="UP000676310">
    <property type="component" value="Unassembled WGS sequence"/>
</dbReference>
<dbReference type="OrthoDB" id="10057598at2759"/>
<dbReference type="EMBL" id="CAJRGZ010000017">
    <property type="protein sequence ID" value="CAG5156720.1"/>
    <property type="molecule type" value="Genomic_DNA"/>
</dbReference>
<sequence>MYILQTTTAVLIAFLAIIAYSEVRNRLTKGRSRRKDLETPGSPTIPVTNDVKPPLQNANSEKPSMPETSRLVDEELENHKQLYYKLHHLENHPEILPECRELFLGLLSSTIADAAKESHSGILSVERFSREGLVEFLKAKDVDVTNRWEEYLSRRRAGGSREMFGDKDEAKWWLKQAAPVKYVDGAWLGHINKITTPFMYRQITKNAWQVMSEELGDGDLAKNHVHVYRELMDDIDAGLPAADSEDFIHPRHNLTEARCWKAAMAQLTISLFPHDFLPEALGFNMAYESLPLHLLKTVKELRELRLNPYYFELHISIDNADSGHAAMAMAAVTNYIELVAEQEGEEAAHVAWKRVQAGYILAEGLPTTPESPSLKVQANEPFPRTDTEAALIEIFAAKSFVAHKIHCNSRLKIGRRSLVDWLEPNAFKDAQWQKEFLQDLGNCKPWVIKGSSDKSRLVRELSWEGKMFGSFTEKEVEIVKAWIDELGSPVQSPKQDSKVYFEFTGQASSPPAESMTQDLDILVNYPVLATPEPVTSFTSINASALDIDDAPALDLSRLNVSNLLPLWLTSPTLLEALPAVPVRAADEFGSAIVRVLRAQTGFSAEGPGVAGMDEVHRTDDGQAIGLVELGLELCRNGGMQTPSSLKEAVALGNNESVSFSQWMIWMGMRWLAHRDLLVGMTWAFMEVHEALARCQGDIVLLSEESRRVLQEIAIRERKGLNVCREEIFQNPKRKEEFGKGLGIARQAIEACFTK</sequence>
<evidence type="ECO:0000256" key="1">
    <source>
        <dbReference type="SAM" id="MobiDB-lite"/>
    </source>
</evidence>
<proteinExistence type="predicted"/>
<organism evidence="2 3">
    <name type="scientific">Alternaria atra</name>
    <dbReference type="NCBI Taxonomy" id="119953"/>
    <lineage>
        <taxon>Eukaryota</taxon>
        <taxon>Fungi</taxon>
        <taxon>Dikarya</taxon>
        <taxon>Ascomycota</taxon>
        <taxon>Pezizomycotina</taxon>
        <taxon>Dothideomycetes</taxon>
        <taxon>Pleosporomycetidae</taxon>
        <taxon>Pleosporales</taxon>
        <taxon>Pleosporineae</taxon>
        <taxon>Pleosporaceae</taxon>
        <taxon>Alternaria</taxon>
        <taxon>Alternaria sect. Ulocladioides</taxon>
    </lineage>
</organism>
<name>A0A8J2I561_9PLEO</name>
<keyword evidence="3" id="KW-1185">Reference proteome</keyword>
<comment type="caution">
    <text evidence="2">The sequence shown here is derived from an EMBL/GenBank/DDBJ whole genome shotgun (WGS) entry which is preliminary data.</text>
</comment>
<gene>
    <name evidence="2" type="ORF">ALTATR162_LOCUS4516</name>
</gene>
<dbReference type="AlphaFoldDB" id="A0A8J2I561"/>
<accession>A0A8J2I561</accession>
<dbReference type="GeneID" id="67016192"/>
<feature type="region of interest" description="Disordered" evidence="1">
    <location>
        <begin position="29"/>
        <end position="68"/>
    </location>
</feature>
<protein>
    <submittedName>
        <fullName evidence="2">Uncharacterized protein</fullName>
    </submittedName>
</protein>
<evidence type="ECO:0000313" key="3">
    <source>
        <dbReference type="Proteomes" id="UP000676310"/>
    </source>
</evidence>
<reference evidence="2" key="1">
    <citation type="submission" date="2021-05" db="EMBL/GenBank/DDBJ databases">
        <authorList>
            <person name="Stam R."/>
        </authorList>
    </citation>
    <scope>NUCLEOTIDE SEQUENCE</scope>
    <source>
        <strain evidence="2">CS162</strain>
    </source>
</reference>
<dbReference type="RefSeq" id="XP_043168063.1">
    <property type="nucleotide sequence ID" value="XM_043312128.1"/>
</dbReference>
<dbReference type="Gene3D" id="1.20.910.10">
    <property type="entry name" value="Heme oxygenase-like"/>
    <property type="match status" value="1"/>
</dbReference>
<dbReference type="InterPro" id="IPR016084">
    <property type="entry name" value="Haem_Oase-like_multi-hlx"/>
</dbReference>
<evidence type="ECO:0000313" key="2">
    <source>
        <dbReference type="EMBL" id="CAG5156720.1"/>
    </source>
</evidence>